<feature type="domain" description="UspA" evidence="2">
    <location>
        <begin position="156"/>
        <end position="293"/>
    </location>
</feature>
<dbReference type="Pfam" id="PF00582">
    <property type="entry name" value="Usp"/>
    <property type="match status" value="2"/>
</dbReference>
<dbReference type="EMBL" id="CP073720">
    <property type="protein sequence ID" value="UWP79584.1"/>
    <property type="molecule type" value="Genomic_DNA"/>
</dbReference>
<sequence>MSTGTAVVVGVDGSPDSLNAVDWAAADAMRRHRPLRIVHAFLWPTVYPPPAVPVPPKLYEQTMREAAQQILDEAVTRARTVAPALDVSTDMPIQQAAAALVAASRRAATVVVGNRGLGGFTGLLLGSVGVELAAHAACPVVVVRHTDRPPGPEAGRVLVGIDGSHDAERALQFAFEQASFRGIELTAVQAYLRPGTTGPGDLLPLVYDEEILQDDELRVLAESVTGWIEKYPDVDVRRAVVRGRAAGVLTELSAGADLLVVGSRGRGGFTGLLLGSVSQAVIQHAACPVAIIR</sequence>
<dbReference type="Gene3D" id="3.40.50.620">
    <property type="entry name" value="HUPs"/>
    <property type="match status" value="2"/>
</dbReference>
<feature type="domain" description="UspA" evidence="2">
    <location>
        <begin position="7"/>
        <end position="144"/>
    </location>
</feature>
<dbReference type="Proteomes" id="UP001059617">
    <property type="component" value="Chromosome"/>
</dbReference>
<reference evidence="3" key="2">
    <citation type="submission" date="2022-09" db="EMBL/GenBank/DDBJ databases">
        <title>Biosynthetic gene clusters of Dactylosporangioum fulvum.</title>
        <authorList>
            <person name="Caradec T."/>
        </authorList>
    </citation>
    <scope>NUCLEOTIDE SEQUENCE</scope>
    <source>
        <strain evidence="3">NRRL B-16292</strain>
    </source>
</reference>
<dbReference type="RefSeq" id="WP_259857342.1">
    <property type="nucleotide sequence ID" value="NZ_BAAAST010000001.1"/>
</dbReference>
<evidence type="ECO:0000313" key="4">
    <source>
        <dbReference type="Proteomes" id="UP001059617"/>
    </source>
</evidence>
<dbReference type="SUPFAM" id="SSF52402">
    <property type="entry name" value="Adenine nucleotide alpha hydrolases-like"/>
    <property type="match status" value="2"/>
</dbReference>
<accession>A0ABY5VR22</accession>
<evidence type="ECO:0000256" key="1">
    <source>
        <dbReference type="ARBA" id="ARBA00008791"/>
    </source>
</evidence>
<dbReference type="PRINTS" id="PR01438">
    <property type="entry name" value="UNVRSLSTRESS"/>
</dbReference>
<dbReference type="PANTHER" id="PTHR31964:SF113">
    <property type="entry name" value="USPA DOMAIN-CONTAINING PROTEIN"/>
    <property type="match status" value="1"/>
</dbReference>
<dbReference type="InterPro" id="IPR014729">
    <property type="entry name" value="Rossmann-like_a/b/a_fold"/>
</dbReference>
<dbReference type="PANTHER" id="PTHR31964">
    <property type="entry name" value="ADENINE NUCLEOTIDE ALPHA HYDROLASES-LIKE SUPERFAMILY PROTEIN"/>
    <property type="match status" value="1"/>
</dbReference>
<evidence type="ECO:0000259" key="2">
    <source>
        <dbReference type="Pfam" id="PF00582"/>
    </source>
</evidence>
<protein>
    <submittedName>
        <fullName evidence="3">Universal stress protein</fullName>
    </submittedName>
</protein>
<evidence type="ECO:0000313" key="3">
    <source>
        <dbReference type="EMBL" id="UWP79584.1"/>
    </source>
</evidence>
<reference evidence="3" key="1">
    <citation type="submission" date="2021-04" db="EMBL/GenBank/DDBJ databases">
        <authorList>
            <person name="Hartkoorn R.C."/>
            <person name="Beaudoing E."/>
            <person name="Hot D."/>
        </authorList>
    </citation>
    <scope>NUCLEOTIDE SEQUENCE</scope>
    <source>
        <strain evidence="3">NRRL B-16292</strain>
    </source>
</reference>
<comment type="similarity">
    <text evidence="1">Belongs to the universal stress protein A family.</text>
</comment>
<dbReference type="InterPro" id="IPR006016">
    <property type="entry name" value="UspA"/>
</dbReference>
<keyword evidence="4" id="KW-1185">Reference proteome</keyword>
<dbReference type="InterPro" id="IPR006015">
    <property type="entry name" value="Universal_stress_UspA"/>
</dbReference>
<name>A0ABY5VR22_9ACTN</name>
<organism evidence="3 4">
    <name type="scientific">Dactylosporangium fulvum</name>
    <dbReference type="NCBI Taxonomy" id="53359"/>
    <lineage>
        <taxon>Bacteria</taxon>
        <taxon>Bacillati</taxon>
        <taxon>Actinomycetota</taxon>
        <taxon>Actinomycetes</taxon>
        <taxon>Micromonosporales</taxon>
        <taxon>Micromonosporaceae</taxon>
        <taxon>Dactylosporangium</taxon>
    </lineage>
</organism>
<gene>
    <name evidence="3" type="ORF">Dfulv_31015</name>
</gene>
<proteinExistence type="inferred from homology"/>